<sequence length="576" mass="63350">MLAQSNSSGVKMNTGTDVRKPLRARKTMTPSSRRQIKMLKKAKEGAETMPNGASNQDKDLCVINSDVNQFLNIGALQDILYSWYETESSSPLCKPVEVHLNGKPAAWTSDSLEARFSSSPPAVDTPTSSTEINTGRMVLEQESPDFRFHEKNTTASMLDNHQRKRTSENSNGSFCKRKRTSEEAREGCQRSSYQRQPGLGKIKGFIQEQLVGSMRTLDHQLQHLHERIDHMQCLRKHEGMAMKIVVNLPGASSQNKILNRTTTLPDNKSSRLRPPEEVPSGPRKMPPETTKERSDDVICLDEVNTNPVVAAVNPPGVHQKETPTSTDVSAATPSTSKAVAQRGGLQGGAIQPEKIRTQALPGLSYSHQISSLKSASVSPQAGEDFSHLPPLPKTHLHPEPVTGFQGTLPPQKLELSVVRVENPKGIALRWNVQRADPHCAPLESFHLFLFLEGGLTKSWQETNQIQAKKLPMACTATSFPESTRIYLAMRAKDIYGRYGPFSDIQSVHDPAEESEGKSDPGQDVGIAVLAAFHFEEVVMVALVDLLTAAEELEDEDEKSYAAENGGQDHRGLDGLD</sequence>
<name>A0ABQ7TQG7_PHRPL</name>
<feature type="region of interest" description="Disordered" evidence="1">
    <location>
        <begin position="553"/>
        <end position="576"/>
    </location>
</feature>
<evidence type="ECO:0000259" key="2">
    <source>
        <dbReference type="Pfam" id="PF16794"/>
    </source>
</evidence>
<dbReference type="Pfam" id="PF16794">
    <property type="entry name" value="fn3_4"/>
    <property type="match status" value="1"/>
</dbReference>
<feature type="compositionally biased region" description="Polar residues" evidence="1">
    <location>
        <begin position="256"/>
        <end position="267"/>
    </location>
</feature>
<keyword evidence="4" id="KW-1185">Reference proteome</keyword>
<comment type="caution">
    <text evidence="3">The sequence shown here is derived from an EMBL/GenBank/DDBJ whole genome shotgun (WGS) entry which is preliminary data.</text>
</comment>
<feature type="region of interest" description="Disordered" evidence="1">
    <location>
        <begin position="1"/>
        <end position="34"/>
    </location>
</feature>
<feature type="compositionally biased region" description="Basic and acidic residues" evidence="1">
    <location>
        <begin position="285"/>
        <end position="294"/>
    </location>
</feature>
<dbReference type="InterPro" id="IPR026085">
    <property type="entry name" value="ATF7-int"/>
</dbReference>
<feature type="region of interest" description="Disordered" evidence="1">
    <location>
        <begin position="311"/>
        <end position="349"/>
    </location>
</feature>
<accession>A0ABQ7TQG7</accession>
<feature type="compositionally biased region" description="Polar residues" evidence="1">
    <location>
        <begin position="1"/>
        <end position="16"/>
    </location>
</feature>
<dbReference type="EMBL" id="JAIPUX010000026">
    <property type="protein sequence ID" value="KAH0632054.1"/>
    <property type="molecule type" value="Genomic_DNA"/>
</dbReference>
<feature type="compositionally biased region" description="Polar residues" evidence="1">
    <location>
        <begin position="322"/>
        <end position="338"/>
    </location>
</feature>
<reference evidence="3 4" key="1">
    <citation type="journal article" date="2022" name="Gigascience">
        <title>A chromosome-level genome assembly and annotation of the desert horned lizard, Phrynosoma platyrhinos, provides insight into chromosomal rearrangements among reptiles.</title>
        <authorList>
            <person name="Koochekian N."/>
            <person name="Ascanio A."/>
            <person name="Farleigh K."/>
            <person name="Card D.C."/>
            <person name="Schield D.R."/>
            <person name="Castoe T.A."/>
            <person name="Jezkova T."/>
        </authorList>
    </citation>
    <scope>NUCLEOTIDE SEQUENCE [LARGE SCALE GENOMIC DNA]</scope>
    <source>
        <strain evidence="3">NK-2021</strain>
    </source>
</reference>
<evidence type="ECO:0000313" key="4">
    <source>
        <dbReference type="Proteomes" id="UP000826234"/>
    </source>
</evidence>
<feature type="compositionally biased region" description="Basic and acidic residues" evidence="1">
    <location>
        <begin position="566"/>
        <end position="576"/>
    </location>
</feature>
<gene>
    <name evidence="3" type="ORF">JD844_020108</name>
</gene>
<dbReference type="InterPro" id="IPR056565">
    <property type="entry name" value="Fn3_ATF7IP"/>
</dbReference>
<dbReference type="Proteomes" id="UP000826234">
    <property type="component" value="Unassembled WGS sequence"/>
</dbReference>
<feature type="region of interest" description="Disordered" evidence="1">
    <location>
        <begin position="256"/>
        <end position="294"/>
    </location>
</feature>
<protein>
    <recommendedName>
        <fullName evidence="2">Activating transcription factor 7-interacting protein Fn3 domain-containing protein</fullName>
    </recommendedName>
</protein>
<evidence type="ECO:0000313" key="3">
    <source>
        <dbReference type="EMBL" id="KAH0632054.1"/>
    </source>
</evidence>
<organism evidence="3 4">
    <name type="scientific">Phrynosoma platyrhinos</name>
    <name type="common">Desert horned lizard</name>
    <dbReference type="NCBI Taxonomy" id="52577"/>
    <lineage>
        <taxon>Eukaryota</taxon>
        <taxon>Metazoa</taxon>
        <taxon>Chordata</taxon>
        <taxon>Craniata</taxon>
        <taxon>Vertebrata</taxon>
        <taxon>Euteleostomi</taxon>
        <taxon>Lepidosauria</taxon>
        <taxon>Squamata</taxon>
        <taxon>Bifurcata</taxon>
        <taxon>Unidentata</taxon>
        <taxon>Episquamata</taxon>
        <taxon>Toxicofera</taxon>
        <taxon>Iguania</taxon>
        <taxon>Phrynosomatidae</taxon>
        <taxon>Phrynosomatinae</taxon>
        <taxon>Phrynosoma</taxon>
    </lineage>
</organism>
<proteinExistence type="predicted"/>
<feature type="region of interest" description="Disordered" evidence="1">
    <location>
        <begin position="161"/>
        <end position="195"/>
    </location>
</feature>
<evidence type="ECO:0000256" key="1">
    <source>
        <dbReference type="SAM" id="MobiDB-lite"/>
    </source>
</evidence>
<dbReference type="PANTHER" id="PTHR23210:SF26">
    <property type="entry name" value="ACTIVATING TRANSCRIPTION FACTOR 7-INTERACTING PROTEIN 1"/>
    <property type="match status" value="1"/>
</dbReference>
<feature type="domain" description="Activating transcription factor 7-interacting protein Fn3" evidence="2">
    <location>
        <begin position="408"/>
        <end position="506"/>
    </location>
</feature>
<dbReference type="PANTHER" id="PTHR23210">
    <property type="entry name" value="ACTIVATING TRANSCRIPTION FACTOR 7 INTERACTING PROTEIN"/>
    <property type="match status" value="1"/>
</dbReference>